<protein>
    <recommendedName>
        <fullName evidence="4">L-ornithine N(5)-monooxygenase [NAD(P)H]</fullName>
        <ecNumber evidence="4">1.14.13.196</ecNumber>
    </recommendedName>
</protein>
<reference evidence="13" key="1">
    <citation type="submission" date="2017-03" db="EMBL/GenBank/DDBJ databases">
        <title>Genomes of endolithic fungi from Antarctica.</title>
        <authorList>
            <person name="Coleine C."/>
            <person name="Masonjones S."/>
            <person name="Stajich J.E."/>
        </authorList>
    </citation>
    <scope>NUCLEOTIDE SEQUENCE [LARGE SCALE GENOMIC DNA]</scope>
    <source>
        <strain evidence="13">CCFEE 5527</strain>
    </source>
</reference>
<comment type="catalytic activity">
    <reaction evidence="10">
        <text>L-ornithine + NADH + O2 = N(5)-hydroxy-L-ornithine + NAD(+) + H2O</text>
        <dbReference type="Rhea" id="RHEA:41512"/>
        <dbReference type="ChEBI" id="CHEBI:15377"/>
        <dbReference type="ChEBI" id="CHEBI:15379"/>
        <dbReference type="ChEBI" id="CHEBI:46911"/>
        <dbReference type="ChEBI" id="CHEBI:57540"/>
        <dbReference type="ChEBI" id="CHEBI:57945"/>
        <dbReference type="ChEBI" id="CHEBI:78275"/>
        <dbReference type="EC" id="1.14.13.196"/>
    </reaction>
</comment>
<dbReference type="SUPFAM" id="SSF51905">
    <property type="entry name" value="FAD/NAD(P)-binding domain"/>
    <property type="match status" value="1"/>
</dbReference>
<evidence type="ECO:0000256" key="2">
    <source>
        <dbReference type="ARBA" id="ARBA00004924"/>
    </source>
</evidence>
<comment type="similarity">
    <text evidence="3">Belongs to the lysine N(6)-hydroxylase/L-ornithine N(5)-oxygenase family.</text>
</comment>
<evidence type="ECO:0000256" key="4">
    <source>
        <dbReference type="ARBA" id="ARBA00012881"/>
    </source>
</evidence>
<organism evidence="12 13">
    <name type="scientific">Cryoendolithus antarcticus</name>
    <dbReference type="NCBI Taxonomy" id="1507870"/>
    <lineage>
        <taxon>Eukaryota</taxon>
        <taxon>Fungi</taxon>
        <taxon>Dikarya</taxon>
        <taxon>Ascomycota</taxon>
        <taxon>Pezizomycotina</taxon>
        <taxon>Dothideomycetes</taxon>
        <taxon>Dothideomycetidae</taxon>
        <taxon>Cladosporiales</taxon>
        <taxon>Cladosporiaceae</taxon>
        <taxon>Cryoendolithus</taxon>
    </lineage>
</organism>
<dbReference type="PANTHER" id="PTHR42802:SF1">
    <property type="entry name" value="L-ORNITHINE N(5)-MONOOXYGENASE"/>
    <property type="match status" value="1"/>
</dbReference>
<evidence type="ECO:0000256" key="10">
    <source>
        <dbReference type="ARBA" id="ARBA00049248"/>
    </source>
</evidence>
<dbReference type="Proteomes" id="UP000192596">
    <property type="component" value="Unassembled WGS sequence"/>
</dbReference>
<dbReference type="GO" id="GO:0006879">
    <property type="term" value="P:intracellular iron ion homeostasis"/>
    <property type="evidence" value="ECO:0007669"/>
    <property type="project" value="TreeGrafter"/>
</dbReference>
<evidence type="ECO:0000256" key="9">
    <source>
        <dbReference type="ARBA" id="ARBA00047598"/>
    </source>
</evidence>
<evidence type="ECO:0000256" key="5">
    <source>
        <dbReference type="ARBA" id="ARBA00022630"/>
    </source>
</evidence>
<name>A0A1V8T906_9PEZI</name>
<keyword evidence="5" id="KW-0285">Flavoprotein</keyword>
<evidence type="ECO:0000256" key="8">
    <source>
        <dbReference type="ARBA" id="ARBA00023002"/>
    </source>
</evidence>
<accession>A0A1V8T906</accession>
<comment type="caution">
    <text evidence="12">The sequence shown here is derived from an EMBL/GenBank/DDBJ whole genome shotgun (WGS) entry which is preliminary data.</text>
</comment>
<evidence type="ECO:0000256" key="1">
    <source>
        <dbReference type="ARBA" id="ARBA00001974"/>
    </source>
</evidence>
<comment type="cofactor">
    <cofactor evidence="1">
        <name>FAD</name>
        <dbReference type="ChEBI" id="CHEBI:57692"/>
    </cofactor>
</comment>
<keyword evidence="8" id="KW-0560">Oxidoreductase</keyword>
<dbReference type="EMBL" id="NAJO01000013">
    <property type="protein sequence ID" value="OQO07883.1"/>
    <property type="molecule type" value="Genomic_DNA"/>
</dbReference>
<dbReference type="STRING" id="1507870.A0A1V8T906"/>
<keyword evidence="7" id="KW-0521">NADP</keyword>
<evidence type="ECO:0000256" key="3">
    <source>
        <dbReference type="ARBA" id="ARBA00007588"/>
    </source>
</evidence>
<sequence>MSPHAMPLSPAGSQTSIEDSVANMKVDRNGIGRSNHSKTASKTSHLRHHSDSKTQDLICAGFGPASLAVAAALHDAIDAEDLSLRTLDPKVRFLERQQHFAWHAGMLLPGAKMQISFLKDMATLRNPRSEFTFLNYLHRKNRLVAFTNLSTFLPQRIEYEDYMRWCADHFKDVVEYDQDVESVEPAGTDSTTGAITSFRVLSANRTNGHRTERLAKHVLIAAGGRPRLPDWVPRHHPRIIHSSQYATTAHKLFPPDQPPRSIAVIGAGQSAAEVFHNLPSRFLGCKSHLLIRGSALRPSDDSPFVNEVFDPERVDDYYSQDPILRAEAIAQDKATNYGVVRIELLEEIYASLYSQRVQYPSDAQWPQRILNHRSISHVEDLPSSNSSPDSPRLRLHIHNASSAFQATPSPELETLDVDLVIVASGYLRNAHEMILAPLAHLRPSSNASSWQVARNYRVQFREGVVSEDAGVWLQGCNESTHGLSDTLLSILAVRGGEVVESIFGQKAANGKAQ</sequence>
<dbReference type="AlphaFoldDB" id="A0A1V8T906"/>
<evidence type="ECO:0000256" key="7">
    <source>
        <dbReference type="ARBA" id="ARBA00022857"/>
    </source>
</evidence>
<dbReference type="Gene3D" id="3.50.50.60">
    <property type="entry name" value="FAD/NAD(P)-binding domain"/>
    <property type="match status" value="1"/>
</dbReference>
<feature type="compositionally biased region" description="Polar residues" evidence="11">
    <location>
        <begin position="32"/>
        <end position="43"/>
    </location>
</feature>
<dbReference type="GO" id="GO:0016491">
    <property type="term" value="F:oxidoreductase activity"/>
    <property type="evidence" value="ECO:0007669"/>
    <property type="project" value="UniProtKB-KW"/>
</dbReference>
<dbReference type="InParanoid" id="A0A1V8T906"/>
<evidence type="ECO:0000256" key="11">
    <source>
        <dbReference type="SAM" id="MobiDB-lite"/>
    </source>
</evidence>
<comment type="catalytic activity">
    <reaction evidence="9">
        <text>L-ornithine + NADPH + O2 = N(5)-hydroxy-L-ornithine + NADP(+) + H2O</text>
        <dbReference type="Rhea" id="RHEA:41508"/>
        <dbReference type="ChEBI" id="CHEBI:15377"/>
        <dbReference type="ChEBI" id="CHEBI:15379"/>
        <dbReference type="ChEBI" id="CHEBI:46911"/>
        <dbReference type="ChEBI" id="CHEBI:57783"/>
        <dbReference type="ChEBI" id="CHEBI:58349"/>
        <dbReference type="ChEBI" id="CHEBI:78275"/>
        <dbReference type="EC" id="1.14.13.196"/>
    </reaction>
</comment>
<keyword evidence="6" id="KW-0274">FAD</keyword>
<evidence type="ECO:0000313" key="12">
    <source>
        <dbReference type="EMBL" id="OQO07883.1"/>
    </source>
</evidence>
<dbReference type="InterPro" id="IPR036188">
    <property type="entry name" value="FAD/NAD-bd_sf"/>
</dbReference>
<evidence type="ECO:0000256" key="6">
    <source>
        <dbReference type="ARBA" id="ARBA00022827"/>
    </source>
</evidence>
<dbReference type="OrthoDB" id="3519933at2759"/>
<evidence type="ECO:0000313" key="13">
    <source>
        <dbReference type="Proteomes" id="UP000192596"/>
    </source>
</evidence>
<gene>
    <name evidence="12" type="ORF">B0A48_06675</name>
</gene>
<proteinExistence type="inferred from homology"/>
<dbReference type="EC" id="1.14.13.196" evidence="4"/>
<keyword evidence="13" id="KW-1185">Reference proteome</keyword>
<dbReference type="InterPro" id="IPR025700">
    <property type="entry name" value="Lys/Orn_oxygenase"/>
</dbReference>
<comment type="pathway">
    <text evidence="2">Siderophore biosynthesis.</text>
</comment>
<dbReference type="PANTHER" id="PTHR42802">
    <property type="entry name" value="MONOOXYGENASE"/>
    <property type="match status" value="1"/>
</dbReference>
<dbReference type="Pfam" id="PF13434">
    <property type="entry name" value="Lys_Orn_oxgnase"/>
    <property type="match status" value="1"/>
</dbReference>
<feature type="region of interest" description="Disordered" evidence="11">
    <location>
        <begin position="28"/>
        <end position="49"/>
    </location>
</feature>
<dbReference type="PRINTS" id="PR00368">
    <property type="entry name" value="FADPNR"/>
</dbReference>